<dbReference type="InterPro" id="IPR020846">
    <property type="entry name" value="MFS_dom"/>
</dbReference>
<dbReference type="EMBL" id="JBICBT010001199">
    <property type="protein sequence ID" value="KAL3078689.1"/>
    <property type="molecule type" value="Genomic_DNA"/>
</dbReference>
<keyword evidence="3 6" id="KW-1133">Transmembrane helix</keyword>
<feature type="transmembrane region" description="Helical" evidence="6">
    <location>
        <begin position="445"/>
        <end position="464"/>
    </location>
</feature>
<evidence type="ECO:0000256" key="6">
    <source>
        <dbReference type="SAM" id="Phobius"/>
    </source>
</evidence>
<feature type="transmembrane region" description="Helical" evidence="6">
    <location>
        <begin position="292"/>
        <end position="311"/>
    </location>
</feature>
<feature type="transmembrane region" description="Helical" evidence="6">
    <location>
        <begin position="470"/>
        <end position="489"/>
    </location>
</feature>
<name>A0ABD2IEP6_9BILA</name>
<feature type="transmembrane region" description="Helical" evidence="6">
    <location>
        <begin position="265"/>
        <end position="286"/>
    </location>
</feature>
<dbReference type="SUPFAM" id="SSF103473">
    <property type="entry name" value="MFS general substrate transporter"/>
    <property type="match status" value="1"/>
</dbReference>
<dbReference type="AlphaFoldDB" id="A0ABD2IEP6"/>
<feature type="transmembrane region" description="Helical" evidence="6">
    <location>
        <begin position="74"/>
        <end position="91"/>
    </location>
</feature>
<sequence length="575" mass="65269">MSNNLADKISGEERPKEATETKPLLSADGTAGEGIHGQSQRDGTAKADLVNDAEKTEEEEQKEGDLKLDDCFRMGWYMLIVCTLSQLLLFVEVGDLLFMTFAGAEPTVEKCGTLDFSLMNQSLTAKKRCEWLENLWKNETESEKWHCYNDSITEKELTFQFKSVNVQFEGLFCKRTELKLSQSLQLVGIIPGSFVFGWLSDLYGRRLTMLSALVLWVFAMLATSFSTSLVIFTVLRFVVCFFNAGIAVTLIVFTSELYPKKHRFCLMNLITWAPNYILFGILASFIPNWQHLQRVLALFALPCMGLILFLSESPRFLISARKMKEAKEAIIRMHKFDGRPYDEKALDALLEKELQQMLELSVTKKKYNYLHLFYNTKFTMYTLSVSFSLFVVTLITYALVYNIEKMSGNIFLNMIWMGMFKYTMNLAIAFADLKFKWLGRKLSHLLSEVLVLAALGLFVTLRLTGFDANFTFLSNGALVAAVGFCGILFNSDKLAGSELFPTGVRNLSCSFGQICSRIGVVGAPMLFFLDVCDHRYCSVLPHFTMIALALIDAIFFQFVVRETKGRPMLTEFPRN</sequence>
<dbReference type="GO" id="GO:0016020">
    <property type="term" value="C:membrane"/>
    <property type="evidence" value="ECO:0007669"/>
    <property type="project" value="UniProtKB-SubCell"/>
</dbReference>
<feature type="transmembrane region" description="Helical" evidence="6">
    <location>
        <begin position="541"/>
        <end position="560"/>
    </location>
</feature>
<feature type="transmembrane region" description="Helical" evidence="6">
    <location>
        <begin position="231"/>
        <end position="253"/>
    </location>
</feature>
<proteinExistence type="predicted"/>
<gene>
    <name evidence="8" type="ORF">niasHT_034839</name>
</gene>
<keyword evidence="4 6" id="KW-0472">Membrane</keyword>
<feature type="domain" description="Major facilitator superfamily (MFS) profile" evidence="7">
    <location>
        <begin position="78"/>
        <end position="564"/>
    </location>
</feature>
<dbReference type="Pfam" id="PF00083">
    <property type="entry name" value="Sugar_tr"/>
    <property type="match status" value="1"/>
</dbReference>
<feature type="transmembrane region" description="Helical" evidence="6">
    <location>
        <begin position="410"/>
        <end position="433"/>
    </location>
</feature>
<evidence type="ECO:0000256" key="4">
    <source>
        <dbReference type="ARBA" id="ARBA00023136"/>
    </source>
</evidence>
<dbReference type="PANTHER" id="PTHR24064">
    <property type="entry name" value="SOLUTE CARRIER FAMILY 22 MEMBER"/>
    <property type="match status" value="1"/>
</dbReference>
<evidence type="ECO:0000259" key="7">
    <source>
        <dbReference type="PROSITE" id="PS50850"/>
    </source>
</evidence>
<reference evidence="8 9" key="1">
    <citation type="submission" date="2024-10" db="EMBL/GenBank/DDBJ databases">
        <authorList>
            <person name="Kim D."/>
        </authorList>
    </citation>
    <scope>NUCLEOTIDE SEQUENCE [LARGE SCALE GENOMIC DNA]</scope>
    <source>
        <strain evidence="8">BH-2024</strain>
    </source>
</reference>
<feature type="compositionally biased region" description="Basic and acidic residues" evidence="5">
    <location>
        <begin position="9"/>
        <end position="20"/>
    </location>
</feature>
<comment type="caution">
    <text evidence="8">The sequence shown here is derived from an EMBL/GenBank/DDBJ whole genome shotgun (WGS) entry which is preliminary data.</text>
</comment>
<dbReference type="PROSITE" id="PS50850">
    <property type="entry name" value="MFS"/>
    <property type="match status" value="1"/>
</dbReference>
<feature type="transmembrane region" description="Helical" evidence="6">
    <location>
        <begin position="184"/>
        <end position="200"/>
    </location>
</feature>
<evidence type="ECO:0000313" key="9">
    <source>
        <dbReference type="Proteomes" id="UP001620626"/>
    </source>
</evidence>
<evidence type="ECO:0000256" key="3">
    <source>
        <dbReference type="ARBA" id="ARBA00022989"/>
    </source>
</evidence>
<evidence type="ECO:0000313" key="8">
    <source>
        <dbReference type="EMBL" id="KAL3078689.1"/>
    </source>
</evidence>
<feature type="transmembrane region" description="Helical" evidence="6">
    <location>
        <begin position="207"/>
        <end position="225"/>
    </location>
</feature>
<dbReference type="InterPro" id="IPR036259">
    <property type="entry name" value="MFS_trans_sf"/>
</dbReference>
<feature type="region of interest" description="Disordered" evidence="5">
    <location>
        <begin position="1"/>
        <end position="64"/>
    </location>
</feature>
<evidence type="ECO:0000256" key="5">
    <source>
        <dbReference type="SAM" id="MobiDB-lite"/>
    </source>
</evidence>
<keyword evidence="2 6" id="KW-0812">Transmembrane</keyword>
<accession>A0ABD2IEP6</accession>
<evidence type="ECO:0000256" key="1">
    <source>
        <dbReference type="ARBA" id="ARBA00004141"/>
    </source>
</evidence>
<comment type="subcellular location">
    <subcellularLocation>
        <location evidence="1">Membrane</location>
        <topology evidence="1">Multi-pass membrane protein</topology>
    </subcellularLocation>
</comment>
<evidence type="ECO:0000256" key="2">
    <source>
        <dbReference type="ARBA" id="ARBA00022692"/>
    </source>
</evidence>
<keyword evidence="9" id="KW-1185">Reference proteome</keyword>
<dbReference type="InterPro" id="IPR005828">
    <property type="entry name" value="MFS_sugar_transport-like"/>
</dbReference>
<protein>
    <recommendedName>
        <fullName evidence="7">Major facilitator superfamily (MFS) profile domain-containing protein</fullName>
    </recommendedName>
</protein>
<dbReference type="Gene3D" id="1.20.1250.20">
    <property type="entry name" value="MFS general substrate transporter like domains"/>
    <property type="match status" value="1"/>
</dbReference>
<dbReference type="Proteomes" id="UP001620626">
    <property type="component" value="Unassembled WGS sequence"/>
</dbReference>
<feature type="transmembrane region" description="Helical" evidence="6">
    <location>
        <begin position="378"/>
        <end position="398"/>
    </location>
</feature>
<organism evidence="8 9">
    <name type="scientific">Heterodera trifolii</name>
    <dbReference type="NCBI Taxonomy" id="157864"/>
    <lineage>
        <taxon>Eukaryota</taxon>
        <taxon>Metazoa</taxon>
        <taxon>Ecdysozoa</taxon>
        <taxon>Nematoda</taxon>
        <taxon>Chromadorea</taxon>
        <taxon>Rhabditida</taxon>
        <taxon>Tylenchina</taxon>
        <taxon>Tylenchomorpha</taxon>
        <taxon>Tylenchoidea</taxon>
        <taxon>Heteroderidae</taxon>
        <taxon>Heteroderinae</taxon>
        <taxon>Heterodera</taxon>
    </lineage>
</organism>